<evidence type="ECO:0000256" key="2">
    <source>
        <dbReference type="SAM" id="MobiDB-lite"/>
    </source>
</evidence>
<reference evidence="3 4" key="1">
    <citation type="submission" date="2016-10" db="EMBL/GenBank/DDBJ databases">
        <title>Draft genome sequence of Coniochaeta ligniaria NRRL30616, a lignocellulolytic fungus for bioabatement of inhibitors in plant biomass hydrolysates.</title>
        <authorList>
            <consortium name="DOE Joint Genome Institute"/>
            <person name="Jimenez D.J."/>
            <person name="Hector R.E."/>
            <person name="Riley R."/>
            <person name="Sun H."/>
            <person name="Grigoriev I.V."/>
            <person name="Van Elsas J.D."/>
            <person name="Nichols N.N."/>
        </authorList>
    </citation>
    <scope>NUCLEOTIDE SEQUENCE [LARGE SCALE GENOMIC DNA]</scope>
    <source>
        <strain evidence="3 4">NRRL 30616</strain>
    </source>
</reference>
<dbReference type="AlphaFoldDB" id="A0A1J7JGB4"/>
<dbReference type="EMBL" id="KV875100">
    <property type="protein sequence ID" value="OIW26642.1"/>
    <property type="molecule type" value="Genomic_DNA"/>
</dbReference>
<dbReference type="InterPro" id="IPR050317">
    <property type="entry name" value="Plant_Fungal_Acyltransferase"/>
</dbReference>
<dbReference type="Proteomes" id="UP000182658">
    <property type="component" value="Unassembled WGS sequence"/>
</dbReference>
<dbReference type="GO" id="GO:0016747">
    <property type="term" value="F:acyltransferase activity, transferring groups other than amino-acyl groups"/>
    <property type="evidence" value="ECO:0007669"/>
    <property type="project" value="TreeGrafter"/>
</dbReference>
<accession>A0A1J7JGB4</accession>
<gene>
    <name evidence="3" type="ORF">CONLIGDRAFT_620531</name>
</gene>
<dbReference type="Pfam" id="PF02458">
    <property type="entry name" value="Transferase"/>
    <property type="match status" value="1"/>
</dbReference>
<evidence type="ECO:0000313" key="4">
    <source>
        <dbReference type="Proteomes" id="UP000182658"/>
    </source>
</evidence>
<protein>
    <recommendedName>
        <fullName evidence="5">Transferase</fullName>
    </recommendedName>
</protein>
<dbReference type="PANTHER" id="PTHR31642:SF310">
    <property type="entry name" value="FATTY ALCOHOL:CAFFEOYL-COA ACYLTRANSFERASE"/>
    <property type="match status" value="1"/>
</dbReference>
<feature type="region of interest" description="Disordered" evidence="2">
    <location>
        <begin position="204"/>
        <end position="234"/>
    </location>
</feature>
<keyword evidence="4" id="KW-1185">Reference proteome</keyword>
<dbReference type="OrthoDB" id="671439at2759"/>
<name>A0A1J7JGB4_9PEZI</name>
<dbReference type="Gene3D" id="3.30.559.10">
    <property type="entry name" value="Chloramphenicol acetyltransferase-like domain"/>
    <property type="match status" value="2"/>
</dbReference>
<dbReference type="InParanoid" id="A0A1J7JGB4"/>
<sequence>MGKLKVYKVRPSDYPDTPGDEQFMLSTDDCLSPPILLNFCLYFSLSGSPGQDAVINSLKRGLANTLGQYRSLLGTIERNSLGVYSIVVTPASTVDFTVHNLDDAADGSQTPSFAELERANFATTTLRNPALLCAGITSSPPGPNDSPPVLVVQANFLRNGMALTIHFHHWALDFVGFGTFVHQWAQHTKAVICGTAPPDWDPACLDRSPQKSAAPVAATHNDPPQPSTTPSAAEQPVSHLLFHLTKSKADALKFLAQNQHTPLISTYDAFTALWWRLLTRHRVSTRPDTNLDAPAPFFEAINMRPRLSPPLPPQFLGNALFLATSSSLPQDEQLSLREVIHDAPLWKLAAYVRRITTSADSASFYASLDAAAAEKPREGERRGAGRPPLAFKTTDWRTPNVCAADFGFGTPRAMRHLFMGDAKAGKGNVYIYPVREREDGEEVFEFAVPVERGDVDGFCADGEVAKWFDFGGIEVEG</sequence>
<evidence type="ECO:0008006" key="5">
    <source>
        <dbReference type="Google" id="ProtNLM"/>
    </source>
</evidence>
<keyword evidence="1" id="KW-0808">Transferase</keyword>
<dbReference type="PANTHER" id="PTHR31642">
    <property type="entry name" value="TRICHOTHECENE 3-O-ACETYLTRANSFERASE"/>
    <property type="match status" value="1"/>
</dbReference>
<evidence type="ECO:0000313" key="3">
    <source>
        <dbReference type="EMBL" id="OIW26642.1"/>
    </source>
</evidence>
<dbReference type="InterPro" id="IPR023213">
    <property type="entry name" value="CAT-like_dom_sf"/>
</dbReference>
<evidence type="ECO:0000256" key="1">
    <source>
        <dbReference type="ARBA" id="ARBA00022679"/>
    </source>
</evidence>
<dbReference type="SUPFAM" id="SSF52777">
    <property type="entry name" value="CoA-dependent acyltransferases"/>
    <property type="match status" value="1"/>
</dbReference>
<organism evidence="3 4">
    <name type="scientific">Coniochaeta ligniaria NRRL 30616</name>
    <dbReference type="NCBI Taxonomy" id="1408157"/>
    <lineage>
        <taxon>Eukaryota</taxon>
        <taxon>Fungi</taxon>
        <taxon>Dikarya</taxon>
        <taxon>Ascomycota</taxon>
        <taxon>Pezizomycotina</taxon>
        <taxon>Sordariomycetes</taxon>
        <taxon>Sordariomycetidae</taxon>
        <taxon>Coniochaetales</taxon>
        <taxon>Coniochaetaceae</taxon>
        <taxon>Coniochaeta</taxon>
    </lineage>
</organism>
<proteinExistence type="predicted"/>